<dbReference type="PANTHER" id="PTHR22925">
    <property type="entry name" value="GLYCOSYL HYDROLASE 43 FAMILY MEMBER"/>
    <property type="match status" value="1"/>
</dbReference>
<protein>
    <recommendedName>
        <fullName evidence="3">Glycoside hydrolase family 43 protein</fullName>
    </recommendedName>
</protein>
<feature type="non-terminal residue" evidence="1">
    <location>
        <position position="1"/>
    </location>
</feature>
<dbReference type="AlphaFoldDB" id="A0A9P4V584"/>
<keyword evidence="2" id="KW-1185">Reference proteome</keyword>
<gene>
    <name evidence="1" type="ORF">EJ04DRAFT_431805</name>
</gene>
<dbReference type="Gene3D" id="2.115.10.20">
    <property type="entry name" value="Glycosyl hydrolase domain, family 43"/>
    <property type="match status" value="1"/>
</dbReference>
<dbReference type="PANTHER" id="PTHR22925:SF3">
    <property type="entry name" value="GLYCOSYL HYDROLASE FAMILY PROTEIN 43"/>
    <property type="match status" value="1"/>
</dbReference>
<reference evidence="1" key="1">
    <citation type="journal article" date="2020" name="Stud. Mycol.">
        <title>101 Dothideomycetes genomes: a test case for predicting lifestyles and emergence of pathogens.</title>
        <authorList>
            <person name="Haridas S."/>
            <person name="Albert R."/>
            <person name="Binder M."/>
            <person name="Bloem J."/>
            <person name="Labutti K."/>
            <person name="Salamov A."/>
            <person name="Andreopoulos B."/>
            <person name="Baker S."/>
            <person name="Barry K."/>
            <person name="Bills G."/>
            <person name="Bluhm B."/>
            <person name="Cannon C."/>
            <person name="Castanera R."/>
            <person name="Culley D."/>
            <person name="Daum C."/>
            <person name="Ezra D."/>
            <person name="Gonzalez J."/>
            <person name="Henrissat B."/>
            <person name="Kuo A."/>
            <person name="Liang C."/>
            <person name="Lipzen A."/>
            <person name="Lutzoni F."/>
            <person name="Magnuson J."/>
            <person name="Mondo S."/>
            <person name="Nolan M."/>
            <person name="Ohm R."/>
            <person name="Pangilinan J."/>
            <person name="Park H.-J."/>
            <person name="Ramirez L."/>
            <person name="Alfaro M."/>
            <person name="Sun H."/>
            <person name="Tritt A."/>
            <person name="Yoshinaga Y."/>
            <person name="Zwiers L.-H."/>
            <person name="Turgeon B."/>
            <person name="Goodwin S."/>
            <person name="Spatafora J."/>
            <person name="Crous P."/>
            <person name="Grigoriev I."/>
        </authorList>
    </citation>
    <scope>NUCLEOTIDE SEQUENCE</scope>
    <source>
        <strain evidence="1">CBS 125425</strain>
    </source>
</reference>
<evidence type="ECO:0008006" key="3">
    <source>
        <dbReference type="Google" id="ProtNLM"/>
    </source>
</evidence>
<accession>A0A9P4V584</accession>
<proteinExistence type="predicted"/>
<dbReference type="EMBL" id="ML996119">
    <property type="protein sequence ID" value="KAF2737023.1"/>
    <property type="molecule type" value="Genomic_DNA"/>
</dbReference>
<dbReference type="SUPFAM" id="SSF75005">
    <property type="entry name" value="Arabinanase/levansucrase/invertase"/>
    <property type="match status" value="1"/>
</dbReference>
<name>A0A9P4V584_9PLEO</name>
<comment type="caution">
    <text evidence="1">The sequence shown here is derived from an EMBL/GenBank/DDBJ whole genome shotgun (WGS) entry which is preliminary data.</text>
</comment>
<organism evidence="1 2">
    <name type="scientific">Polyplosphaeria fusca</name>
    <dbReference type="NCBI Taxonomy" id="682080"/>
    <lineage>
        <taxon>Eukaryota</taxon>
        <taxon>Fungi</taxon>
        <taxon>Dikarya</taxon>
        <taxon>Ascomycota</taxon>
        <taxon>Pezizomycotina</taxon>
        <taxon>Dothideomycetes</taxon>
        <taxon>Pleosporomycetidae</taxon>
        <taxon>Pleosporales</taxon>
        <taxon>Tetraplosphaeriaceae</taxon>
        <taxon>Polyplosphaeria</taxon>
    </lineage>
</organism>
<evidence type="ECO:0000313" key="1">
    <source>
        <dbReference type="EMBL" id="KAF2737023.1"/>
    </source>
</evidence>
<dbReference type="OrthoDB" id="3426327at2759"/>
<sequence>GPKTTLPPSGYTYSDTGIFLDDDGTWYLLTSADHNNVQINTINPDGSVGARVNVLAKGAYEAPGILKAGGTYFLIVSGKTGYRANPNQVFWTTELKGGTWNGPVGVAPEGEKTYGSQNTFELKVVGSKGTVWVFMGDAWDAKGGVGSNYVWVPMRVDGGARKVELEYKAQWRVDVGTGEVVVPGKKRRYEAGEAEGRGRVRKVRRRGVEGRGCKC</sequence>
<evidence type="ECO:0000313" key="2">
    <source>
        <dbReference type="Proteomes" id="UP000799444"/>
    </source>
</evidence>
<dbReference type="InterPro" id="IPR023296">
    <property type="entry name" value="Glyco_hydro_beta-prop_sf"/>
</dbReference>
<dbReference type="Proteomes" id="UP000799444">
    <property type="component" value="Unassembled WGS sequence"/>
</dbReference>